<dbReference type="Proteomes" id="UP000308267">
    <property type="component" value="Unassembled WGS sequence"/>
</dbReference>
<evidence type="ECO:0000313" key="2">
    <source>
        <dbReference type="Proteomes" id="UP000308267"/>
    </source>
</evidence>
<name>A0A4S2L694_OPIFE</name>
<dbReference type="EMBL" id="SJOL01009319">
    <property type="protein sequence ID" value="TGZ58230.1"/>
    <property type="molecule type" value="Genomic_DNA"/>
</dbReference>
<dbReference type="OrthoDB" id="6262702at2759"/>
<keyword evidence="2" id="KW-1185">Reference proteome</keyword>
<protein>
    <submittedName>
        <fullName evidence="1">Uncharacterized protein</fullName>
    </submittedName>
</protein>
<evidence type="ECO:0000313" key="1">
    <source>
        <dbReference type="EMBL" id="TGZ58230.1"/>
    </source>
</evidence>
<sequence length="362" mass="40527">MPKKILRVRILGSSPPERLSDSLLFGNNLIRCGHSSMPTTITLDQKMLPAFETDPACNRKLTQLLTGILPDGANPRVISGPTPASARHEAILTSVPNYVIPDGCVKLTRKSLKVTKVRLAFSHQDAEELKRTDSMGHYVNIPFGVISALKLFQLEHHFAMMKSDRVLHALEIYEEPDSTEAQKLWKLLSTSVWNSEKFMERLGIVPKITEHIEECTITDTEVLIVSFTMTLSYPKPPNGELLKLRNDDPQVYEKHATQVDTDLATTLTQMELIDYVWSHSLDLLEVKDDSLYAWIFVKMNVNKMPPTVAKTYLESKSIEALLGAGVSGTTGRPQSLKPTIYNAVLTKSRIGCERKQNKSPAE</sequence>
<proteinExistence type="predicted"/>
<accession>A0A4S2L694</accession>
<organism evidence="1 2">
    <name type="scientific">Opisthorchis felineus</name>
    <dbReference type="NCBI Taxonomy" id="147828"/>
    <lineage>
        <taxon>Eukaryota</taxon>
        <taxon>Metazoa</taxon>
        <taxon>Spiralia</taxon>
        <taxon>Lophotrochozoa</taxon>
        <taxon>Platyhelminthes</taxon>
        <taxon>Trematoda</taxon>
        <taxon>Digenea</taxon>
        <taxon>Opisthorchiida</taxon>
        <taxon>Opisthorchiata</taxon>
        <taxon>Opisthorchiidae</taxon>
        <taxon>Opisthorchis</taxon>
    </lineage>
</organism>
<dbReference type="AlphaFoldDB" id="A0A4S2L694"/>
<gene>
    <name evidence="1" type="ORF">CRM22_009717</name>
</gene>
<comment type="caution">
    <text evidence="1">The sequence shown here is derived from an EMBL/GenBank/DDBJ whole genome shotgun (WGS) entry which is preliminary data.</text>
</comment>
<reference evidence="1 2" key="1">
    <citation type="journal article" date="2019" name="BMC Genomics">
        <title>New insights from Opisthorchis felineus genome: update on genomics of the epidemiologically important liver flukes.</title>
        <authorList>
            <person name="Ershov N.I."/>
            <person name="Mordvinov V.A."/>
            <person name="Prokhortchouk E.B."/>
            <person name="Pakharukova M.Y."/>
            <person name="Gunbin K.V."/>
            <person name="Ustyantsev K."/>
            <person name="Genaev M.A."/>
            <person name="Blinov A.G."/>
            <person name="Mazur A."/>
            <person name="Boulygina E."/>
            <person name="Tsygankova S."/>
            <person name="Khrameeva E."/>
            <person name="Chekanov N."/>
            <person name="Fan G."/>
            <person name="Xiao A."/>
            <person name="Zhang H."/>
            <person name="Xu X."/>
            <person name="Yang H."/>
            <person name="Solovyev V."/>
            <person name="Lee S.M."/>
            <person name="Liu X."/>
            <person name="Afonnikov D.A."/>
            <person name="Skryabin K.G."/>
        </authorList>
    </citation>
    <scope>NUCLEOTIDE SEQUENCE [LARGE SCALE GENOMIC DNA]</scope>
    <source>
        <strain evidence="1">AK-0245</strain>
        <tissue evidence="1">Whole organism</tissue>
    </source>
</reference>